<evidence type="ECO:0000313" key="2">
    <source>
        <dbReference type="Proteomes" id="UP000230233"/>
    </source>
</evidence>
<protein>
    <submittedName>
        <fullName evidence="1">Uncharacterized protein</fullName>
    </submittedName>
</protein>
<sequence>MILPDLQNTALQPNFLQLGSETPPECRYFLLDKADHYALACLDGTDDIIEKTVKNLETFQNFYPKKKIYIRAIPMRNDKKDETRRVFAEEVLDLIPVVLRQQGIPLKKNDERLNNYHNNWKMPKYSVKTISLTEFSHILEEFERFKDNLGASKITYIWESLEKTDEQALFNCIKKITSP</sequence>
<evidence type="ECO:0000313" key="1">
    <source>
        <dbReference type="EMBL" id="PIC41973.1"/>
    </source>
</evidence>
<dbReference type="AlphaFoldDB" id="A0A2G5URA3"/>
<keyword evidence="2" id="KW-1185">Reference proteome</keyword>
<accession>A0A2G5URA3</accession>
<comment type="caution">
    <text evidence="1">The sequence shown here is derived from an EMBL/GenBank/DDBJ whole genome shotgun (WGS) entry which is preliminary data.</text>
</comment>
<name>A0A2G5URA3_9PELO</name>
<gene>
    <name evidence="1" type="primary">Cnig_chr_III.g9202</name>
    <name evidence="1" type="ORF">B9Z55_009202</name>
</gene>
<proteinExistence type="predicted"/>
<organism evidence="1 2">
    <name type="scientific">Caenorhabditis nigoni</name>
    <dbReference type="NCBI Taxonomy" id="1611254"/>
    <lineage>
        <taxon>Eukaryota</taxon>
        <taxon>Metazoa</taxon>
        <taxon>Ecdysozoa</taxon>
        <taxon>Nematoda</taxon>
        <taxon>Chromadorea</taxon>
        <taxon>Rhabditida</taxon>
        <taxon>Rhabditina</taxon>
        <taxon>Rhabditomorpha</taxon>
        <taxon>Rhabditoidea</taxon>
        <taxon>Rhabditidae</taxon>
        <taxon>Peloderinae</taxon>
        <taxon>Caenorhabditis</taxon>
    </lineage>
</organism>
<dbReference type="Proteomes" id="UP000230233">
    <property type="component" value="Chromosome III"/>
</dbReference>
<reference evidence="2" key="1">
    <citation type="submission" date="2017-10" db="EMBL/GenBank/DDBJ databases">
        <title>Rapid genome shrinkage in a self-fertile nematode reveals novel sperm competition proteins.</title>
        <authorList>
            <person name="Yin D."/>
            <person name="Schwarz E.M."/>
            <person name="Thomas C.G."/>
            <person name="Felde R.L."/>
            <person name="Korf I.F."/>
            <person name="Cutter A.D."/>
            <person name="Schartner C.M."/>
            <person name="Ralston E.J."/>
            <person name="Meyer B.J."/>
            <person name="Haag E.S."/>
        </authorList>
    </citation>
    <scope>NUCLEOTIDE SEQUENCE [LARGE SCALE GENOMIC DNA]</scope>
    <source>
        <strain evidence="2">JU1422</strain>
    </source>
</reference>
<dbReference type="OrthoDB" id="5871778at2759"/>
<dbReference type="EMBL" id="PDUG01000003">
    <property type="protein sequence ID" value="PIC41973.1"/>
    <property type="molecule type" value="Genomic_DNA"/>
</dbReference>